<feature type="domain" description="GyrI-like small molecule binding" evidence="1">
    <location>
        <begin position="9"/>
        <end position="164"/>
    </location>
</feature>
<dbReference type="Proteomes" id="UP000095463">
    <property type="component" value="Unassembled WGS sequence"/>
</dbReference>
<evidence type="ECO:0000313" key="3">
    <source>
        <dbReference type="Proteomes" id="UP000095463"/>
    </source>
</evidence>
<sequence length="166" mass="18665">MKAETVIGPVTIIEKPDRPYVGIRLNTPFPGMFAVATRALKDLRAWSKANGLEEGPYFLRYYHCDMRDIMEIEAGFITGAAPLDHPQIKGGLLPGGKYASLIYRGNGLRGNQALMQWGRDTGTVFEPIDPHLSESYACRYEAYLTDYRVEPRKLLWDVELSIRVAG</sequence>
<protein>
    <recommendedName>
        <fullName evidence="1">GyrI-like small molecule binding domain-containing protein</fullName>
    </recommendedName>
</protein>
<comment type="caution">
    <text evidence="2">The sequence shown here is derived from an EMBL/GenBank/DDBJ whole genome shotgun (WGS) entry which is preliminary data.</text>
</comment>
<dbReference type="EMBL" id="LAJE02000339">
    <property type="protein sequence ID" value="OEO29044.1"/>
    <property type="molecule type" value="Genomic_DNA"/>
</dbReference>
<reference evidence="2 3" key="1">
    <citation type="journal article" date="2015" name="Genome Announc.">
        <title>Genome Assemblies of Three Soil-Associated Devosia species: D. insulae, D. limi, and D. soli.</title>
        <authorList>
            <person name="Hassan Y.I."/>
            <person name="Lepp D."/>
            <person name="Zhou T."/>
        </authorList>
    </citation>
    <scope>NUCLEOTIDE SEQUENCE [LARGE SCALE GENOMIC DNA]</scope>
    <source>
        <strain evidence="2 3">DS-56</strain>
    </source>
</reference>
<name>A0A1E5XKM1_9HYPH</name>
<evidence type="ECO:0000259" key="1">
    <source>
        <dbReference type="Pfam" id="PF06445"/>
    </source>
</evidence>
<organism evidence="2 3">
    <name type="scientific">Devosia insulae DS-56</name>
    <dbReference type="NCBI Taxonomy" id="1116389"/>
    <lineage>
        <taxon>Bacteria</taxon>
        <taxon>Pseudomonadati</taxon>
        <taxon>Pseudomonadota</taxon>
        <taxon>Alphaproteobacteria</taxon>
        <taxon>Hyphomicrobiales</taxon>
        <taxon>Devosiaceae</taxon>
        <taxon>Devosia</taxon>
    </lineage>
</organism>
<dbReference type="InterPro" id="IPR029442">
    <property type="entry name" value="GyrI-like"/>
</dbReference>
<proteinExistence type="predicted"/>
<gene>
    <name evidence="2" type="ORF">VW23_027210</name>
</gene>
<dbReference type="AlphaFoldDB" id="A0A1E5XKM1"/>
<accession>A0A1E5XKM1</accession>
<dbReference type="InterPro" id="IPR011256">
    <property type="entry name" value="Reg_factor_effector_dom_sf"/>
</dbReference>
<dbReference type="SUPFAM" id="SSF55136">
    <property type="entry name" value="Probable bacterial effector-binding domain"/>
    <property type="match status" value="1"/>
</dbReference>
<dbReference type="Gene3D" id="3.20.80.10">
    <property type="entry name" value="Regulatory factor, effector binding domain"/>
    <property type="match status" value="1"/>
</dbReference>
<evidence type="ECO:0000313" key="2">
    <source>
        <dbReference type="EMBL" id="OEO29044.1"/>
    </source>
</evidence>
<dbReference type="RefSeq" id="WP_069911665.1">
    <property type="nucleotide sequence ID" value="NZ_LAJE02000339.1"/>
</dbReference>
<keyword evidence="3" id="KW-1185">Reference proteome</keyword>
<dbReference type="Pfam" id="PF06445">
    <property type="entry name" value="GyrI-like"/>
    <property type="match status" value="1"/>
</dbReference>